<name>A0ABV5W1P1_9BACL</name>
<sequence>MTAITFISSLSACDTPDDYLRLDYIAAASELLQLSAEITDAFVQATALLQADDRLSEIVSRCHRVLFHSQDGLAKKEVMQELLALEQSEEDQWAAMLIPIVLLSGLPHTVQIYRERDIPMEVLTETLSDLELRMRIYKNQRGLWGANSIHWLIQHFTGEMFRLGRLQFQLKLFPYSIHAFRHRSTGEVAIFPDNDIPFRSDGCIDGTNGVYNCAWISKLMLTEQQITGHRITSDGLGVPETTVLQGKEWEHVLKPRDTAIVVHIPADGKMAHEQCRDSYSRAVHFFDTYFPEKPFSVIFCATWLLSPQWQKLLPSHTNIVQFRQDYHPFPILSDDHQTFERVFGTKPVDLASAPRDTQLRRAILDYLLAGHAIHSGAGILLKNAFLGTTAADRM</sequence>
<gene>
    <name evidence="3" type="ORF">ACFFNY_23185</name>
</gene>
<keyword evidence="4" id="KW-1185">Reference proteome</keyword>
<feature type="domain" description="N-acyltransferase N-terminal" evidence="1">
    <location>
        <begin position="26"/>
        <end position="158"/>
    </location>
</feature>
<accession>A0ABV5W1P1</accession>
<evidence type="ECO:0000313" key="3">
    <source>
        <dbReference type="EMBL" id="MFB9754484.1"/>
    </source>
</evidence>
<evidence type="ECO:0000259" key="1">
    <source>
        <dbReference type="Pfam" id="PF18082"/>
    </source>
</evidence>
<dbReference type="EMBL" id="JBHMAG010000015">
    <property type="protein sequence ID" value="MFB9754484.1"/>
    <property type="molecule type" value="Genomic_DNA"/>
</dbReference>
<keyword evidence="3" id="KW-0012">Acyltransferase</keyword>
<dbReference type="GO" id="GO:0016746">
    <property type="term" value="F:acyltransferase activity"/>
    <property type="evidence" value="ECO:0007669"/>
    <property type="project" value="UniProtKB-KW"/>
</dbReference>
<feature type="domain" description="GNAT-like C-terminal" evidence="2">
    <location>
        <begin position="160"/>
        <end position="380"/>
    </location>
</feature>
<dbReference type="Gene3D" id="3.40.630.120">
    <property type="match status" value="1"/>
</dbReference>
<evidence type="ECO:0000313" key="4">
    <source>
        <dbReference type="Proteomes" id="UP001589619"/>
    </source>
</evidence>
<protein>
    <submittedName>
        <fullName evidence="3">Acyltransferase domain-containing protein</fullName>
    </submittedName>
</protein>
<evidence type="ECO:0000259" key="2">
    <source>
        <dbReference type="Pfam" id="PF18164"/>
    </source>
</evidence>
<dbReference type="Proteomes" id="UP001589619">
    <property type="component" value="Unassembled WGS sequence"/>
</dbReference>
<dbReference type="InterPro" id="IPR041273">
    <property type="entry name" value="NAT_N"/>
</dbReference>
<dbReference type="Pfam" id="PF18164">
    <property type="entry name" value="GNAT_C"/>
    <property type="match status" value="1"/>
</dbReference>
<dbReference type="Pfam" id="PF18082">
    <property type="entry name" value="NAT_N"/>
    <property type="match status" value="1"/>
</dbReference>
<comment type="caution">
    <text evidence="3">The sequence shown here is derived from an EMBL/GenBank/DDBJ whole genome shotgun (WGS) entry which is preliminary data.</text>
</comment>
<keyword evidence="3" id="KW-0808">Transferase</keyword>
<organism evidence="3 4">
    <name type="scientific">Paenibacillus hodogayensis</name>
    <dbReference type="NCBI Taxonomy" id="279208"/>
    <lineage>
        <taxon>Bacteria</taxon>
        <taxon>Bacillati</taxon>
        <taxon>Bacillota</taxon>
        <taxon>Bacilli</taxon>
        <taxon>Bacillales</taxon>
        <taxon>Paenibacillaceae</taxon>
        <taxon>Paenibacillus</taxon>
    </lineage>
</organism>
<proteinExistence type="predicted"/>
<reference evidence="3 4" key="1">
    <citation type="submission" date="2024-09" db="EMBL/GenBank/DDBJ databases">
        <authorList>
            <person name="Sun Q."/>
            <person name="Mori K."/>
        </authorList>
    </citation>
    <scope>NUCLEOTIDE SEQUENCE [LARGE SCALE GENOMIC DNA]</scope>
    <source>
        <strain evidence="3 4">JCM 12520</strain>
    </source>
</reference>
<dbReference type="InterPro" id="IPR041644">
    <property type="entry name" value="GNAT_C"/>
</dbReference>
<dbReference type="RefSeq" id="WP_344916040.1">
    <property type="nucleotide sequence ID" value="NZ_BAAAYO010000018.1"/>
</dbReference>